<sequence length="445" mass="50783">MAYSVLIVDDEAGIRESLREIFEDEGYEVFTAEAGQEALQMIDSIPVDLVFLDIWLPDRDGMEVLEDIKTKRESLPVVMISGHGTVEIAVKATKIGAYDFLEKPLSLERVLITAQRALERGTIERDYQALKENVSKRWQLVGDSPAIKTLRRQIDMVASSSSRVLVMGESGSGKELVARLIHEKSPRAHNSFVEVNCAAIPAELIESELFGHEKGSFTGAYERKKGKFELADGGTLFLDEVGDMSLQTQAKVLRVIETQEFQRVGGNKNISVDVRIVAATNKDFNEEVANGNFREDLFFRLNVIPLNVPSLRERKEDIPILVEYFLQNIAQEYGRPVKKITRRALDLFIGYNWPGNVRELRNAIERLIIMTPSQTITERNVTFFNLRPHDYFSFKTLREARDTFERDFILKKLQENNWNISRTAEVLQIERSNLHRKIKAFGLSQ</sequence>
<dbReference type="InterPro" id="IPR011006">
    <property type="entry name" value="CheY-like_superfamily"/>
</dbReference>
<keyword evidence="5" id="KW-0067">ATP-binding</keyword>
<dbReference type="AlphaFoldDB" id="A0A3B1CWC4"/>
<dbReference type="PANTHER" id="PTHR32071">
    <property type="entry name" value="TRANSCRIPTIONAL REGULATORY PROTEIN"/>
    <property type="match status" value="1"/>
</dbReference>
<evidence type="ECO:0000256" key="7">
    <source>
        <dbReference type="ARBA" id="ARBA00023125"/>
    </source>
</evidence>
<dbReference type="Gene3D" id="1.10.8.60">
    <property type="match status" value="1"/>
</dbReference>
<dbReference type="InterPro" id="IPR002078">
    <property type="entry name" value="Sigma_54_int"/>
</dbReference>
<dbReference type="GO" id="GO:0005737">
    <property type="term" value="C:cytoplasm"/>
    <property type="evidence" value="ECO:0007669"/>
    <property type="project" value="UniProtKB-SubCell"/>
</dbReference>
<evidence type="ECO:0000256" key="5">
    <source>
        <dbReference type="ARBA" id="ARBA00022840"/>
    </source>
</evidence>
<reference evidence="12" key="1">
    <citation type="submission" date="2018-06" db="EMBL/GenBank/DDBJ databases">
        <authorList>
            <person name="Zhirakovskaya E."/>
        </authorList>
    </citation>
    <scope>NUCLEOTIDE SEQUENCE</scope>
</reference>
<dbReference type="FunFam" id="3.40.50.2300:FF:000018">
    <property type="entry name" value="DNA-binding transcriptional regulator NtrC"/>
    <property type="match status" value="1"/>
</dbReference>
<organism evidence="12">
    <name type="scientific">hydrothermal vent metagenome</name>
    <dbReference type="NCBI Taxonomy" id="652676"/>
    <lineage>
        <taxon>unclassified sequences</taxon>
        <taxon>metagenomes</taxon>
        <taxon>ecological metagenomes</taxon>
    </lineage>
</organism>
<dbReference type="PROSITE" id="PS00688">
    <property type="entry name" value="SIGMA54_INTERACT_3"/>
    <property type="match status" value="1"/>
</dbReference>
<accession>A0A3B1CWC4</accession>
<dbReference type="InterPro" id="IPR058031">
    <property type="entry name" value="AAA_lid_NorR"/>
</dbReference>
<proteinExistence type="predicted"/>
<dbReference type="Gene3D" id="3.40.50.300">
    <property type="entry name" value="P-loop containing nucleotide triphosphate hydrolases"/>
    <property type="match status" value="1"/>
</dbReference>
<evidence type="ECO:0000259" key="10">
    <source>
        <dbReference type="PROSITE" id="PS50045"/>
    </source>
</evidence>
<evidence type="ECO:0000313" key="12">
    <source>
        <dbReference type="EMBL" id="VAX32722.1"/>
    </source>
</evidence>
<feature type="domain" description="Sigma-54 factor interaction" evidence="10">
    <location>
        <begin position="140"/>
        <end position="369"/>
    </location>
</feature>
<evidence type="ECO:0000259" key="11">
    <source>
        <dbReference type="PROSITE" id="PS50110"/>
    </source>
</evidence>
<dbReference type="InterPro" id="IPR009057">
    <property type="entry name" value="Homeodomain-like_sf"/>
</dbReference>
<dbReference type="PROSITE" id="PS50045">
    <property type="entry name" value="SIGMA54_INTERACT_4"/>
    <property type="match status" value="1"/>
</dbReference>
<dbReference type="GO" id="GO:0005524">
    <property type="term" value="F:ATP binding"/>
    <property type="evidence" value="ECO:0007669"/>
    <property type="project" value="UniProtKB-KW"/>
</dbReference>
<dbReference type="Gene3D" id="1.10.10.60">
    <property type="entry name" value="Homeodomain-like"/>
    <property type="match status" value="1"/>
</dbReference>
<dbReference type="InterPro" id="IPR027417">
    <property type="entry name" value="P-loop_NTPase"/>
</dbReference>
<dbReference type="InterPro" id="IPR003593">
    <property type="entry name" value="AAA+_ATPase"/>
</dbReference>
<dbReference type="GO" id="GO:0006355">
    <property type="term" value="P:regulation of DNA-templated transcription"/>
    <property type="evidence" value="ECO:0007669"/>
    <property type="project" value="InterPro"/>
</dbReference>
<feature type="domain" description="Response regulatory" evidence="11">
    <location>
        <begin position="4"/>
        <end position="118"/>
    </location>
</feature>
<dbReference type="InterPro" id="IPR001789">
    <property type="entry name" value="Sig_transdc_resp-reg_receiver"/>
</dbReference>
<evidence type="ECO:0000256" key="1">
    <source>
        <dbReference type="ARBA" id="ARBA00004496"/>
    </source>
</evidence>
<dbReference type="CDD" id="cd00009">
    <property type="entry name" value="AAA"/>
    <property type="match status" value="1"/>
</dbReference>
<keyword evidence="9" id="KW-0804">Transcription</keyword>
<dbReference type="InterPro" id="IPR002197">
    <property type="entry name" value="HTH_Fis"/>
</dbReference>
<dbReference type="Gene3D" id="3.40.50.2300">
    <property type="match status" value="1"/>
</dbReference>
<dbReference type="PANTHER" id="PTHR32071:SF17">
    <property type="entry name" value="TRANSCRIPTIONAL REGULATOR (NTRC FAMILY)"/>
    <property type="match status" value="1"/>
</dbReference>
<dbReference type="SUPFAM" id="SSF52172">
    <property type="entry name" value="CheY-like"/>
    <property type="match status" value="1"/>
</dbReference>
<name>A0A3B1CWC4_9ZZZZ</name>
<evidence type="ECO:0000256" key="3">
    <source>
        <dbReference type="ARBA" id="ARBA00022553"/>
    </source>
</evidence>
<dbReference type="InterPro" id="IPR025944">
    <property type="entry name" value="Sigma_54_int_dom_CS"/>
</dbReference>
<evidence type="ECO:0000256" key="4">
    <source>
        <dbReference type="ARBA" id="ARBA00022741"/>
    </source>
</evidence>
<dbReference type="EMBL" id="UOGI01000149">
    <property type="protein sequence ID" value="VAX32722.1"/>
    <property type="molecule type" value="Genomic_DNA"/>
</dbReference>
<dbReference type="PRINTS" id="PR01590">
    <property type="entry name" value="HTHFIS"/>
</dbReference>
<keyword evidence="7" id="KW-0238">DNA-binding</keyword>
<dbReference type="GO" id="GO:0000160">
    <property type="term" value="P:phosphorelay signal transduction system"/>
    <property type="evidence" value="ECO:0007669"/>
    <property type="project" value="InterPro"/>
</dbReference>
<keyword evidence="3" id="KW-0597">Phosphoprotein</keyword>
<dbReference type="PROSITE" id="PS50110">
    <property type="entry name" value="RESPONSE_REGULATORY"/>
    <property type="match status" value="1"/>
</dbReference>
<keyword evidence="6" id="KW-0805">Transcription regulation</keyword>
<dbReference type="SUPFAM" id="SSF46689">
    <property type="entry name" value="Homeodomain-like"/>
    <property type="match status" value="1"/>
</dbReference>
<gene>
    <name evidence="12" type="ORF">MNBD_NITROSPIRAE03-702</name>
</gene>
<dbReference type="PROSITE" id="PS00675">
    <property type="entry name" value="SIGMA54_INTERACT_1"/>
    <property type="match status" value="1"/>
</dbReference>
<dbReference type="Pfam" id="PF00072">
    <property type="entry name" value="Response_reg"/>
    <property type="match status" value="1"/>
</dbReference>
<dbReference type="InterPro" id="IPR025662">
    <property type="entry name" value="Sigma_54_int_dom_ATP-bd_1"/>
</dbReference>
<evidence type="ECO:0000256" key="6">
    <source>
        <dbReference type="ARBA" id="ARBA00023015"/>
    </source>
</evidence>
<comment type="subcellular location">
    <subcellularLocation>
        <location evidence="1">Cytoplasm</location>
    </subcellularLocation>
</comment>
<evidence type="ECO:0000256" key="2">
    <source>
        <dbReference type="ARBA" id="ARBA00022490"/>
    </source>
</evidence>
<keyword evidence="4" id="KW-0547">Nucleotide-binding</keyword>
<dbReference type="PROSITE" id="PS00676">
    <property type="entry name" value="SIGMA54_INTERACT_2"/>
    <property type="match status" value="1"/>
</dbReference>
<dbReference type="SUPFAM" id="SSF52540">
    <property type="entry name" value="P-loop containing nucleoside triphosphate hydrolases"/>
    <property type="match status" value="1"/>
</dbReference>
<keyword evidence="2" id="KW-0963">Cytoplasm</keyword>
<dbReference type="Pfam" id="PF02954">
    <property type="entry name" value="HTH_8"/>
    <property type="match status" value="1"/>
</dbReference>
<dbReference type="InterPro" id="IPR025943">
    <property type="entry name" value="Sigma_54_int_dom_ATP-bd_2"/>
</dbReference>
<dbReference type="GO" id="GO:0043565">
    <property type="term" value="F:sequence-specific DNA binding"/>
    <property type="evidence" value="ECO:0007669"/>
    <property type="project" value="InterPro"/>
</dbReference>
<protein>
    <submittedName>
        <fullName evidence="12">Response regulator of zinc sigma-54-dependent two-component system</fullName>
    </submittedName>
</protein>
<evidence type="ECO:0000256" key="8">
    <source>
        <dbReference type="ARBA" id="ARBA00023159"/>
    </source>
</evidence>
<dbReference type="FunFam" id="3.40.50.300:FF:000006">
    <property type="entry name" value="DNA-binding transcriptional regulator NtrC"/>
    <property type="match status" value="1"/>
</dbReference>
<dbReference type="FunFam" id="1.10.8.60:FF:000014">
    <property type="entry name" value="DNA-binding transcriptional regulator NtrC"/>
    <property type="match status" value="1"/>
</dbReference>
<evidence type="ECO:0000256" key="9">
    <source>
        <dbReference type="ARBA" id="ARBA00023163"/>
    </source>
</evidence>
<dbReference type="CDD" id="cd17550">
    <property type="entry name" value="REC_NtrX-like"/>
    <property type="match status" value="1"/>
</dbReference>
<dbReference type="SMART" id="SM00448">
    <property type="entry name" value="REC"/>
    <property type="match status" value="1"/>
</dbReference>
<dbReference type="SMART" id="SM00382">
    <property type="entry name" value="AAA"/>
    <property type="match status" value="1"/>
</dbReference>
<dbReference type="Pfam" id="PF25601">
    <property type="entry name" value="AAA_lid_14"/>
    <property type="match status" value="1"/>
</dbReference>
<dbReference type="Pfam" id="PF00158">
    <property type="entry name" value="Sigma54_activat"/>
    <property type="match status" value="1"/>
</dbReference>
<keyword evidence="8" id="KW-0010">Activator</keyword>